<accession>A0ACC1TAZ1</accession>
<evidence type="ECO:0000313" key="2">
    <source>
        <dbReference type="Proteomes" id="UP001148662"/>
    </source>
</evidence>
<comment type="caution">
    <text evidence="1">The sequence shown here is derived from an EMBL/GenBank/DDBJ whole genome shotgun (WGS) entry which is preliminary data.</text>
</comment>
<reference evidence="1" key="1">
    <citation type="submission" date="2022-07" db="EMBL/GenBank/DDBJ databases">
        <title>Genome Sequence of Phlebia brevispora.</title>
        <authorList>
            <person name="Buettner E."/>
        </authorList>
    </citation>
    <scope>NUCLEOTIDE SEQUENCE</scope>
    <source>
        <strain evidence="1">MPL23</strain>
    </source>
</reference>
<gene>
    <name evidence="1" type="ORF">NM688_g1626</name>
</gene>
<dbReference type="Proteomes" id="UP001148662">
    <property type="component" value="Unassembled WGS sequence"/>
</dbReference>
<protein>
    <submittedName>
        <fullName evidence="1">Uncharacterized protein</fullName>
    </submittedName>
</protein>
<name>A0ACC1TAZ1_9APHY</name>
<sequence length="181" mass="21326">MAESSGQREEFEIIDRREALNRFGDYIAPRDLDSMRPVRNVDGIKSYYVPDLEDLVERLRPKFDPEELTERDERGSEIEGTQAERMYNLRACQLKRIKPCRKESTPQTSEASKPQWVRYYNLRDVRILVAKIEIAAAEPKPASIMSIEDAERLRDIVVAIQTLYGRRWERVGRKERPWLDI</sequence>
<organism evidence="1 2">
    <name type="scientific">Phlebia brevispora</name>
    <dbReference type="NCBI Taxonomy" id="194682"/>
    <lineage>
        <taxon>Eukaryota</taxon>
        <taxon>Fungi</taxon>
        <taxon>Dikarya</taxon>
        <taxon>Basidiomycota</taxon>
        <taxon>Agaricomycotina</taxon>
        <taxon>Agaricomycetes</taxon>
        <taxon>Polyporales</taxon>
        <taxon>Meruliaceae</taxon>
        <taxon>Phlebia</taxon>
    </lineage>
</organism>
<keyword evidence="2" id="KW-1185">Reference proteome</keyword>
<dbReference type="EMBL" id="JANHOG010000181">
    <property type="protein sequence ID" value="KAJ3557146.1"/>
    <property type="molecule type" value="Genomic_DNA"/>
</dbReference>
<evidence type="ECO:0000313" key="1">
    <source>
        <dbReference type="EMBL" id="KAJ3557146.1"/>
    </source>
</evidence>
<proteinExistence type="predicted"/>